<feature type="compositionally biased region" description="Low complexity" evidence="1">
    <location>
        <begin position="502"/>
        <end position="513"/>
    </location>
</feature>
<feature type="region of interest" description="Disordered" evidence="1">
    <location>
        <begin position="803"/>
        <end position="1220"/>
    </location>
</feature>
<feature type="compositionally biased region" description="Low complexity" evidence="1">
    <location>
        <begin position="1337"/>
        <end position="1349"/>
    </location>
</feature>
<dbReference type="Proteomes" id="UP001374579">
    <property type="component" value="Unassembled WGS sequence"/>
</dbReference>
<feature type="compositionally biased region" description="Pro residues" evidence="1">
    <location>
        <begin position="1320"/>
        <end position="1336"/>
    </location>
</feature>
<name>A0AAN9GJ93_9CAEN</name>
<feature type="compositionally biased region" description="Polar residues" evidence="1">
    <location>
        <begin position="1143"/>
        <end position="1153"/>
    </location>
</feature>
<feature type="compositionally biased region" description="Low complexity" evidence="1">
    <location>
        <begin position="408"/>
        <end position="442"/>
    </location>
</feature>
<feature type="compositionally biased region" description="Basic and acidic residues" evidence="1">
    <location>
        <begin position="624"/>
        <end position="641"/>
    </location>
</feature>
<feature type="compositionally biased region" description="Gly residues" evidence="1">
    <location>
        <begin position="49"/>
        <end position="60"/>
    </location>
</feature>
<comment type="caution">
    <text evidence="2">The sequence shown here is derived from an EMBL/GenBank/DDBJ whole genome shotgun (WGS) entry which is preliminary data.</text>
</comment>
<feature type="compositionally biased region" description="Basic and acidic residues" evidence="1">
    <location>
        <begin position="868"/>
        <end position="881"/>
    </location>
</feature>
<feature type="compositionally biased region" description="Pro residues" evidence="1">
    <location>
        <begin position="719"/>
        <end position="731"/>
    </location>
</feature>
<feature type="region of interest" description="Disordered" evidence="1">
    <location>
        <begin position="265"/>
        <end position="298"/>
    </location>
</feature>
<evidence type="ECO:0008006" key="4">
    <source>
        <dbReference type="Google" id="ProtNLM"/>
    </source>
</evidence>
<feature type="compositionally biased region" description="Low complexity" evidence="1">
    <location>
        <begin position="882"/>
        <end position="891"/>
    </location>
</feature>
<keyword evidence="3" id="KW-1185">Reference proteome</keyword>
<feature type="compositionally biased region" description="Basic and acidic residues" evidence="1">
    <location>
        <begin position="1130"/>
        <end position="1141"/>
    </location>
</feature>
<feature type="compositionally biased region" description="Polar residues" evidence="1">
    <location>
        <begin position="990"/>
        <end position="1002"/>
    </location>
</feature>
<accession>A0AAN9GJ93</accession>
<feature type="compositionally biased region" description="Basic and acidic residues" evidence="1">
    <location>
        <begin position="1014"/>
        <end position="1039"/>
    </location>
</feature>
<feature type="compositionally biased region" description="Basic and acidic residues" evidence="1">
    <location>
        <begin position="1170"/>
        <end position="1183"/>
    </location>
</feature>
<feature type="compositionally biased region" description="Low complexity" evidence="1">
    <location>
        <begin position="459"/>
        <end position="478"/>
    </location>
</feature>
<feature type="compositionally biased region" description="Low complexity" evidence="1">
    <location>
        <begin position="1192"/>
        <end position="1202"/>
    </location>
</feature>
<dbReference type="GO" id="GO:0003785">
    <property type="term" value="F:actin monomer binding"/>
    <property type="evidence" value="ECO:0007669"/>
    <property type="project" value="InterPro"/>
</dbReference>
<proteinExistence type="predicted"/>
<feature type="compositionally biased region" description="Polar residues" evidence="1">
    <location>
        <begin position="1"/>
        <end position="20"/>
    </location>
</feature>
<gene>
    <name evidence="2" type="ORF">V1264_014018</name>
</gene>
<feature type="compositionally biased region" description="Polar residues" evidence="1">
    <location>
        <begin position="61"/>
        <end position="77"/>
    </location>
</feature>
<feature type="compositionally biased region" description="Low complexity" evidence="1">
    <location>
        <begin position="1301"/>
        <end position="1311"/>
    </location>
</feature>
<dbReference type="EMBL" id="JBAMIC010000003">
    <property type="protein sequence ID" value="KAK7110086.1"/>
    <property type="molecule type" value="Genomic_DNA"/>
</dbReference>
<evidence type="ECO:0000256" key="1">
    <source>
        <dbReference type="SAM" id="MobiDB-lite"/>
    </source>
</evidence>
<dbReference type="InterPro" id="IPR039895">
    <property type="entry name" value="COBL-like"/>
</dbReference>
<dbReference type="PANTHER" id="PTHR21557">
    <property type="entry name" value="CORDON-BLEU"/>
    <property type="match status" value="1"/>
</dbReference>
<feature type="compositionally biased region" description="Polar residues" evidence="1">
    <location>
        <begin position="367"/>
        <end position="382"/>
    </location>
</feature>
<protein>
    <recommendedName>
        <fullName evidence="4">WH2 domain-containing protein</fullName>
    </recommendedName>
</protein>
<feature type="region of interest" description="Disordered" evidence="1">
    <location>
        <begin position="714"/>
        <end position="736"/>
    </location>
</feature>
<feature type="region of interest" description="Disordered" evidence="1">
    <location>
        <begin position="1301"/>
        <end position="1364"/>
    </location>
</feature>
<feature type="compositionally biased region" description="Polar residues" evidence="1">
    <location>
        <begin position="839"/>
        <end position="864"/>
    </location>
</feature>
<organism evidence="2 3">
    <name type="scientific">Littorina saxatilis</name>
    <dbReference type="NCBI Taxonomy" id="31220"/>
    <lineage>
        <taxon>Eukaryota</taxon>
        <taxon>Metazoa</taxon>
        <taxon>Spiralia</taxon>
        <taxon>Lophotrochozoa</taxon>
        <taxon>Mollusca</taxon>
        <taxon>Gastropoda</taxon>
        <taxon>Caenogastropoda</taxon>
        <taxon>Littorinimorpha</taxon>
        <taxon>Littorinoidea</taxon>
        <taxon>Littorinidae</taxon>
        <taxon>Littorina</taxon>
    </lineage>
</organism>
<feature type="region of interest" description="Disordered" evidence="1">
    <location>
        <begin position="330"/>
        <end position="689"/>
    </location>
</feature>
<feature type="compositionally biased region" description="Acidic residues" evidence="1">
    <location>
        <begin position="940"/>
        <end position="956"/>
    </location>
</feature>
<sequence>MSSKLLLSPVSTSMRENATMATRPRTKPPRKSMSTAGVKRAPAPTTPQGGMGQTKLGGEGTATSSNGSAPTPLTYSSGEPADDVNMNEVDDKVTLDVYLPSGKTSIVTVDSNIPMMDLLVNLASQCKVSPTGHTLQVIDEETSKAMSFKANQTIGSLGVTSVYIVQKNKKPDWSKPVKANKAAKSFEITQRFTINLPGGQKAVMRISPQLTLEQVFARVCQDKSLDSRRYTLQHPANPLSPLDLKATIAQSKLSEINLIHAGASTAADSSRSMPDLHRGSTMAAAAPRDPGSWYMPEAGETKKKRGFLSFLSKSKDKKFKPQDAHYNMETSSAASHQAVQARRSTTPPPTERRSSDAPMPARPKTMYVTSSAPVEESGQAQGSAPPRDIGSSTLKGAGKKRPAPRPPQAQQKPANNVKAPVASAGTPTTSASASAAAPPASSRQANDHVSVSVKAEGQAAVAAAGLSRLHSRNSSDSSGYHELTLSGAESPEASRVPTTFKTSIDTTSIESSDNLNGDSGIQEMSPVSESGGSRLAVEGAGKGASSKHYSSSPNTLERPDMVKPLPSTKKKKAPPPPPKAKSTPVESQRKVSGQAERVPPEISVSIPEHDAEEPPPPLTVEVDVTNHAEVHMDTERAPSSHEDEDDNSEAGEAFNLNDILDAVNFEDEPLRTSTTSRTQELGEDLSENDKMAMMETASVLSEDVEVLDDVRSRPCEFIAPPPPVEPPPEECPPADLRGTTMYVDRGTVVGDDNVSLAPASLKNSPVATHRRTDSRTSLTSVGSVDTIQGLSLDFEQTIAAGQQALDSDPWFEEEGSGYSEEMARFVADMTRLTDENQRATDASNISSNDTSMSLPDTESASDTGSVIRHGDPYHARGDSKDSQQSSLSSLGRPGDSSSVDGDRERGVPAVSNAFNMMEEIQAPMETVPPPLEFQNGGGGGEEEEEDEQEEEEEEEVTTTVTEEYIVPMGPSGFNYSAAVKVSEEEEKRGNTTSRKTSDSSSGVFRAEPLSILQRAERDAAEEAERKRREPPKPAKKEEFVLTSEDLSSVSLVPLRPKVYIPPKEKHAPVQAPTPPPPEPEPEADYAAEPAVGPGSPDRRHMRLAYVSNHGHVQPVSSHEGSRDFSAPSYHRADSGRQRAEEQLSGQGQVSSLVLPNMRITGVTEPMAFSDDDRSSESSNDHVYRSTAKLATDSRAAESGSESGSERADSRRMSNASTHSQAGVPALDELQQQYSNLQEQFVLWQQQLQQNQTLLASQTNNDRGAGDVHSDAALKTLQMQVQMQQQMMQQLQMSMQALAVQQQQQQQQQQPQNGLYRERPPPPAPLAAAPPPPPPAPLAAKAAPKVVKPKTPSSSTRFQPQLDPREELMIAIRGFGGRNELNTVPVKATKWVHSNK</sequence>
<feature type="region of interest" description="Disordered" evidence="1">
    <location>
        <begin position="1"/>
        <end position="85"/>
    </location>
</feature>
<evidence type="ECO:0000313" key="3">
    <source>
        <dbReference type="Proteomes" id="UP001374579"/>
    </source>
</evidence>
<evidence type="ECO:0000313" key="2">
    <source>
        <dbReference type="EMBL" id="KAK7110086.1"/>
    </source>
</evidence>
<feature type="region of interest" description="Disordered" evidence="1">
    <location>
        <begin position="761"/>
        <end position="781"/>
    </location>
</feature>
<dbReference type="Gene3D" id="3.10.20.90">
    <property type="entry name" value="Phosphatidylinositol 3-kinase Catalytic Subunit, Chain A, domain 1"/>
    <property type="match status" value="1"/>
</dbReference>
<reference evidence="2 3" key="1">
    <citation type="submission" date="2024-02" db="EMBL/GenBank/DDBJ databases">
        <title>Chromosome-scale genome assembly of the rough periwinkle Littorina saxatilis.</title>
        <authorList>
            <person name="De Jode A."/>
            <person name="Faria R."/>
            <person name="Formenti G."/>
            <person name="Sims Y."/>
            <person name="Smith T.P."/>
            <person name="Tracey A."/>
            <person name="Wood J.M.D."/>
            <person name="Zagrodzka Z.B."/>
            <person name="Johannesson K."/>
            <person name="Butlin R.K."/>
            <person name="Leder E.H."/>
        </authorList>
    </citation>
    <scope>NUCLEOTIDE SEQUENCE [LARGE SCALE GENOMIC DNA]</scope>
    <source>
        <strain evidence="2">Snail1</strain>
        <tissue evidence="2">Muscle</tissue>
    </source>
</reference>
<dbReference type="PANTHER" id="PTHR21557:SF2">
    <property type="entry name" value="CORDON-BLEU PROTEIN-LIKE 1"/>
    <property type="match status" value="1"/>
</dbReference>